<dbReference type="InterPro" id="IPR015917">
    <property type="entry name" value="Pept_C14A"/>
</dbReference>
<dbReference type="InterPro" id="IPR011600">
    <property type="entry name" value="Pept_C14_caspase"/>
</dbReference>
<sequence length="552" mass="62286">MAGTDWSLQALGISPYRGNAYDLRVDLNYRNLQQLPTDLFSLGELQWLNLNVNKLKDLPAEMAMLGRLKWLYLENNSFQKCPEVVCKLTELVRLYFSCNSLTELPRAIVNLTHLRWIDLSDNRFAEFPTVLCSGSLACLEKLFLDNNQITSLPNQIASMKSLKLLWINDNRLEWLPPALCELTCLEDLQLKNNPLRCLPVFLASKLSNLKIFEWQECPLIQQLTEACQKGIQGLGEHQDQIIKKAEKRRMVHFRTEAGLDGGRERPCYLMRTRPRGVAVIIDNFCTLEAEESLNGRASSQSSSDGREDAKEQDNTDRLRSVLIKLGFNVRIMRGLMSLDIISALRFLSLEDHSYFDCVIVCILSRGARGGKIIGPDGIAVEVQQLTDIFSRTNCPTLADKPKLFFLQILEGNVKAKLSPRVHVSKDTTIPTTPTLIPNDYDFLLTFALIPKEATSDSLPSVYHFYVGVLFDMLETFARKLNLLDLMTTVHGEVKKRRLRSKNSPEERVQISPEIQTTLRYNLYLSMGSPSTGQGTSGGSKSVPSSRASTMLS</sequence>
<comment type="similarity">
    <text evidence="1 4">Belongs to the peptidase C14A family.</text>
</comment>
<evidence type="ECO:0000313" key="8">
    <source>
        <dbReference type="EnsemblMetazoa" id="XP_038071063.1"/>
    </source>
</evidence>
<dbReference type="PROSITE" id="PS50208">
    <property type="entry name" value="CASPASE_P20"/>
    <property type="match status" value="1"/>
</dbReference>
<evidence type="ECO:0000256" key="5">
    <source>
        <dbReference type="SAM" id="MobiDB-lite"/>
    </source>
</evidence>
<dbReference type="PANTHER" id="PTHR48051:SF36">
    <property type="entry name" value="CASPASE FAMILY P20 DOMAIN-CONTAINING PROTEIN"/>
    <property type="match status" value="1"/>
</dbReference>
<feature type="domain" description="Caspase family p10" evidence="6">
    <location>
        <begin position="464"/>
        <end position="526"/>
    </location>
</feature>
<dbReference type="EnsemblMetazoa" id="XM_038215135.1">
    <property type="protein sequence ID" value="XP_038071063.1"/>
    <property type="gene ID" value="LOC119739969"/>
</dbReference>
<evidence type="ECO:0000256" key="3">
    <source>
        <dbReference type="ARBA" id="ARBA00022737"/>
    </source>
</evidence>
<dbReference type="InterPro" id="IPR001309">
    <property type="entry name" value="Pept_C14_p20"/>
</dbReference>
<dbReference type="Pfam" id="PF23598">
    <property type="entry name" value="LRR_14"/>
    <property type="match status" value="1"/>
</dbReference>
<evidence type="ECO:0000256" key="1">
    <source>
        <dbReference type="ARBA" id="ARBA00010134"/>
    </source>
</evidence>
<dbReference type="GeneID" id="119739969"/>
<dbReference type="SMART" id="SM00369">
    <property type="entry name" value="LRR_TYP"/>
    <property type="match status" value="6"/>
</dbReference>
<dbReference type="PROSITE" id="PS51450">
    <property type="entry name" value="LRR"/>
    <property type="match status" value="2"/>
</dbReference>
<dbReference type="InterPro" id="IPR050216">
    <property type="entry name" value="LRR_domain-containing"/>
</dbReference>
<dbReference type="RefSeq" id="XP_038071063.1">
    <property type="nucleotide sequence ID" value="XM_038215135.1"/>
</dbReference>
<feature type="compositionally biased region" description="Polar residues" evidence="5">
    <location>
        <begin position="542"/>
        <end position="552"/>
    </location>
</feature>
<feature type="domain" description="Caspase family p20" evidence="7">
    <location>
        <begin position="274"/>
        <end position="413"/>
    </location>
</feature>
<dbReference type="GO" id="GO:0006508">
    <property type="term" value="P:proteolysis"/>
    <property type="evidence" value="ECO:0007669"/>
    <property type="project" value="InterPro"/>
</dbReference>
<accession>A0A914B4R7</accession>
<dbReference type="InterPro" id="IPR002138">
    <property type="entry name" value="Pept_C14_p10"/>
</dbReference>
<protein>
    <submittedName>
        <fullName evidence="8">Uncharacterized protein</fullName>
    </submittedName>
</protein>
<evidence type="ECO:0000259" key="6">
    <source>
        <dbReference type="PROSITE" id="PS50207"/>
    </source>
</evidence>
<dbReference type="Pfam" id="PF00656">
    <property type="entry name" value="Peptidase_C14"/>
    <property type="match status" value="1"/>
</dbReference>
<dbReference type="OrthoDB" id="676979at2759"/>
<keyword evidence="3" id="KW-0677">Repeat</keyword>
<dbReference type="InterPro" id="IPR032675">
    <property type="entry name" value="LRR_dom_sf"/>
</dbReference>
<feature type="region of interest" description="Disordered" evidence="5">
    <location>
        <begin position="529"/>
        <end position="552"/>
    </location>
</feature>
<dbReference type="PROSITE" id="PS50207">
    <property type="entry name" value="CASPASE_P10"/>
    <property type="match status" value="1"/>
</dbReference>
<dbReference type="InterPro" id="IPR001611">
    <property type="entry name" value="Leu-rich_rpt"/>
</dbReference>
<dbReference type="GO" id="GO:0005737">
    <property type="term" value="C:cytoplasm"/>
    <property type="evidence" value="ECO:0007669"/>
    <property type="project" value="TreeGrafter"/>
</dbReference>
<dbReference type="SMART" id="SM00115">
    <property type="entry name" value="CASc"/>
    <property type="match status" value="1"/>
</dbReference>
<dbReference type="AlphaFoldDB" id="A0A914B4R7"/>
<evidence type="ECO:0000256" key="4">
    <source>
        <dbReference type="RuleBase" id="RU003971"/>
    </source>
</evidence>
<dbReference type="Proteomes" id="UP000887568">
    <property type="component" value="Unplaced"/>
</dbReference>
<dbReference type="GO" id="GO:0004197">
    <property type="term" value="F:cysteine-type endopeptidase activity"/>
    <property type="evidence" value="ECO:0007669"/>
    <property type="project" value="InterPro"/>
</dbReference>
<feature type="compositionally biased region" description="Low complexity" evidence="5">
    <location>
        <begin position="529"/>
        <end position="541"/>
    </location>
</feature>
<name>A0A914B4R7_PATMI</name>
<dbReference type="InterPro" id="IPR003591">
    <property type="entry name" value="Leu-rich_rpt_typical-subtyp"/>
</dbReference>
<evidence type="ECO:0000256" key="2">
    <source>
        <dbReference type="ARBA" id="ARBA00022614"/>
    </source>
</evidence>
<keyword evidence="9" id="KW-1185">Reference proteome</keyword>
<evidence type="ECO:0000313" key="9">
    <source>
        <dbReference type="Proteomes" id="UP000887568"/>
    </source>
</evidence>
<dbReference type="SUPFAM" id="SSF52129">
    <property type="entry name" value="Caspase-like"/>
    <property type="match status" value="1"/>
</dbReference>
<dbReference type="Pfam" id="PF13855">
    <property type="entry name" value="LRR_8"/>
    <property type="match status" value="1"/>
</dbReference>
<dbReference type="PANTHER" id="PTHR48051">
    <property type="match status" value="1"/>
</dbReference>
<dbReference type="InterPro" id="IPR055414">
    <property type="entry name" value="LRR_R13L4/SHOC2-like"/>
</dbReference>
<dbReference type="Gene3D" id="3.40.50.1460">
    <property type="match status" value="1"/>
</dbReference>
<evidence type="ECO:0000259" key="7">
    <source>
        <dbReference type="PROSITE" id="PS50208"/>
    </source>
</evidence>
<keyword evidence="2" id="KW-0433">Leucine-rich repeat</keyword>
<dbReference type="InterPro" id="IPR029030">
    <property type="entry name" value="Caspase-like_dom_sf"/>
</dbReference>
<organism evidence="8 9">
    <name type="scientific">Patiria miniata</name>
    <name type="common">Bat star</name>
    <name type="synonym">Asterina miniata</name>
    <dbReference type="NCBI Taxonomy" id="46514"/>
    <lineage>
        <taxon>Eukaryota</taxon>
        <taxon>Metazoa</taxon>
        <taxon>Echinodermata</taxon>
        <taxon>Eleutherozoa</taxon>
        <taxon>Asterozoa</taxon>
        <taxon>Asteroidea</taxon>
        <taxon>Valvatacea</taxon>
        <taxon>Valvatida</taxon>
        <taxon>Asterinidae</taxon>
        <taxon>Patiria</taxon>
    </lineage>
</organism>
<reference evidence="8" key="1">
    <citation type="submission" date="2022-11" db="UniProtKB">
        <authorList>
            <consortium name="EnsemblMetazoa"/>
        </authorList>
    </citation>
    <scope>IDENTIFICATION</scope>
</reference>
<dbReference type="SUPFAM" id="SSF52058">
    <property type="entry name" value="L domain-like"/>
    <property type="match status" value="1"/>
</dbReference>
<dbReference type="Gene3D" id="3.80.10.10">
    <property type="entry name" value="Ribonuclease Inhibitor"/>
    <property type="match status" value="1"/>
</dbReference>
<dbReference type="SMART" id="SM00364">
    <property type="entry name" value="LRR_BAC"/>
    <property type="match status" value="6"/>
</dbReference>
<dbReference type="PRINTS" id="PR00376">
    <property type="entry name" value="IL1BCENZYME"/>
</dbReference>
<proteinExistence type="inferred from homology"/>